<dbReference type="Proteomes" id="UP001175271">
    <property type="component" value="Unassembled WGS sequence"/>
</dbReference>
<dbReference type="PROSITE" id="PS00914">
    <property type="entry name" value="SYNTAXIN"/>
    <property type="match status" value="1"/>
</dbReference>
<protein>
    <recommendedName>
        <fullName evidence="11">t-SNARE coiled-coil homology domain-containing protein</fullName>
    </recommendedName>
</protein>
<gene>
    <name evidence="12" type="ORF">QR680_009946</name>
</gene>
<dbReference type="GO" id="GO:0000149">
    <property type="term" value="F:SNARE binding"/>
    <property type="evidence" value="ECO:0007669"/>
    <property type="project" value="TreeGrafter"/>
</dbReference>
<dbReference type="Gene3D" id="1.20.58.70">
    <property type="match status" value="1"/>
</dbReference>
<evidence type="ECO:0000313" key="13">
    <source>
        <dbReference type="Proteomes" id="UP001175271"/>
    </source>
</evidence>
<evidence type="ECO:0000256" key="4">
    <source>
        <dbReference type="ARBA" id="ARBA00022692"/>
    </source>
</evidence>
<evidence type="ECO:0000256" key="1">
    <source>
        <dbReference type="ARBA" id="ARBA00004211"/>
    </source>
</evidence>
<keyword evidence="4 10" id="KW-0812">Transmembrane</keyword>
<evidence type="ECO:0000256" key="6">
    <source>
        <dbReference type="ARBA" id="ARBA00022989"/>
    </source>
</evidence>
<sequence length="294" mass="34144">MTVKDRLAELKAAAPKDNYRDSVVSTASSVPFYDDEDGLNEFFDQVNSIRAELKEMEANLIELQWTHKAILENPGNDQALRSRVNSIMAEFSSSARQIRSRLKQMTLELEEDALYPTTFPMVIQRIRRTQQDDMNQKLATVLDRYNFEQMYYREQCKRRIERQLILAGRAVSSGEMEYMIENQQVGIFTRDVVVDPELVAEIEARHADILKLESSVRELWELFQDMSMLVVSQGDMIDLIEFHVENAETKIFHARKYAILAARYEKKLKKRKLVVVFLALLLVAIVIAIIFLTK</sequence>
<dbReference type="GO" id="GO:0006836">
    <property type="term" value="P:neurotransmitter transport"/>
    <property type="evidence" value="ECO:0007669"/>
    <property type="project" value="UniProtKB-KW"/>
</dbReference>
<name>A0AA39IPL7_9BILA</name>
<feature type="domain" description="T-SNARE coiled-coil homology" evidence="11">
    <location>
        <begin position="199"/>
        <end position="261"/>
    </location>
</feature>
<evidence type="ECO:0000259" key="11">
    <source>
        <dbReference type="PROSITE" id="PS50192"/>
    </source>
</evidence>
<feature type="coiled-coil region" evidence="9">
    <location>
        <begin position="39"/>
        <end position="73"/>
    </location>
</feature>
<comment type="similarity">
    <text evidence="2 8">Belongs to the syntaxin family.</text>
</comment>
<keyword evidence="5" id="KW-0532">Neurotransmitter transport</keyword>
<comment type="caution">
    <text evidence="12">The sequence shown here is derived from an EMBL/GenBank/DDBJ whole genome shotgun (WGS) entry which is preliminary data.</text>
</comment>
<dbReference type="PROSITE" id="PS50192">
    <property type="entry name" value="T_SNARE"/>
    <property type="match status" value="1"/>
</dbReference>
<dbReference type="InterPro" id="IPR006011">
    <property type="entry name" value="Syntaxin_N"/>
</dbReference>
<dbReference type="GO" id="GO:0031201">
    <property type="term" value="C:SNARE complex"/>
    <property type="evidence" value="ECO:0007669"/>
    <property type="project" value="TreeGrafter"/>
</dbReference>
<dbReference type="AlphaFoldDB" id="A0AA39IPL7"/>
<dbReference type="SMART" id="SM00397">
    <property type="entry name" value="t_SNARE"/>
    <property type="match status" value="1"/>
</dbReference>
<organism evidence="12 13">
    <name type="scientific">Steinernema hermaphroditum</name>
    <dbReference type="NCBI Taxonomy" id="289476"/>
    <lineage>
        <taxon>Eukaryota</taxon>
        <taxon>Metazoa</taxon>
        <taxon>Ecdysozoa</taxon>
        <taxon>Nematoda</taxon>
        <taxon>Chromadorea</taxon>
        <taxon>Rhabditida</taxon>
        <taxon>Tylenchina</taxon>
        <taxon>Panagrolaimomorpha</taxon>
        <taxon>Strongyloidoidea</taxon>
        <taxon>Steinernematidae</taxon>
        <taxon>Steinernema</taxon>
    </lineage>
</organism>
<dbReference type="SUPFAM" id="SSF47661">
    <property type="entry name" value="t-snare proteins"/>
    <property type="match status" value="1"/>
</dbReference>
<dbReference type="GO" id="GO:0006886">
    <property type="term" value="P:intracellular protein transport"/>
    <property type="evidence" value="ECO:0007669"/>
    <property type="project" value="InterPro"/>
</dbReference>
<evidence type="ECO:0000256" key="7">
    <source>
        <dbReference type="ARBA" id="ARBA00023136"/>
    </source>
</evidence>
<proteinExistence type="inferred from homology"/>
<dbReference type="SMART" id="SM00503">
    <property type="entry name" value="SynN"/>
    <property type="match status" value="1"/>
</dbReference>
<dbReference type="GO" id="GO:0048278">
    <property type="term" value="P:vesicle docking"/>
    <property type="evidence" value="ECO:0007669"/>
    <property type="project" value="TreeGrafter"/>
</dbReference>
<evidence type="ECO:0000256" key="5">
    <source>
        <dbReference type="ARBA" id="ARBA00022775"/>
    </source>
</evidence>
<keyword evidence="9" id="KW-0175">Coiled coil</keyword>
<dbReference type="Pfam" id="PF00804">
    <property type="entry name" value="Syntaxin"/>
    <property type="match status" value="1"/>
</dbReference>
<dbReference type="InterPro" id="IPR000727">
    <property type="entry name" value="T_SNARE_dom"/>
</dbReference>
<dbReference type="GO" id="GO:0006887">
    <property type="term" value="P:exocytosis"/>
    <property type="evidence" value="ECO:0007669"/>
    <property type="project" value="TreeGrafter"/>
</dbReference>
<evidence type="ECO:0000256" key="3">
    <source>
        <dbReference type="ARBA" id="ARBA00022448"/>
    </source>
</evidence>
<dbReference type="Gene3D" id="1.20.5.110">
    <property type="match status" value="1"/>
</dbReference>
<accession>A0AA39IPL7</accession>
<dbReference type="GO" id="GO:0005484">
    <property type="term" value="F:SNAP receptor activity"/>
    <property type="evidence" value="ECO:0007669"/>
    <property type="project" value="InterPro"/>
</dbReference>
<dbReference type="CDD" id="cd00179">
    <property type="entry name" value="SynN"/>
    <property type="match status" value="1"/>
</dbReference>
<dbReference type="CDD" id="cd15848">
    <property type="entry name" value="SNARE_syntaxin1-like"/>
    <property type="match status" value="1"/>
</dbReference>
<dbReference type="InterPro" id="IPR006012">
    <property type="entry name" value="Syntaxin/epimorphin_CS"/>
</dbReference>
<keyword evidence="3" id="KW-0813">Transport</keyword>
<evidence type="ECO:0000256" key="9">
    <source>
        <dbReference type="SAM" id="Coils"/>
    </source>
</evidence>
<reference evidence="12" key="1">
    <citation type="submission" date="2023-06" db="EMBL/GenBank/DDBJ databases">
        <title>Genomic analysis of the entomopathogenic nematode Steinernema hermaphroditum.</title>
        <authorList>
            <person name="Schwarz E.M."/>
            <person name="Heppert J.K."/>
            <person name="Baniya A."/>
            <person name="Schwartz H.T."/>
            <person name="Tan C.-H."/>
            <person name="Antoshechkin I."/>
            <person name="Sternberg P.W."/>
            <person name="Goodrich-Blair H."/>
            <person name="Dillman A.R."/>
        </authorList>
    </citation>
    <scope>NUCLEOTIDE SEQUENCE</scope>
    <source>
        <strain evidence="12">PS9179</strain>
        <tissue evidence="12">Whole animal</tissue>
    </source>
</reference>
<feature type="transmembrane region" description="Helical" evidence="10">
    <location>
        <begin position="273"/>
        <end position="292"/>
    </location>
</feature>
<keyword evidence="13" id="KW-1185">Reference proteome</keyword>
<evidence type="ECO:0000256" key="2">
    <source>
        <dbReference type="ARBA" id="ARBA00009063"/>
    </source>
</evidence>
<keyword evidence="6 10" id="KW-1133">Transmembrane helix</keyword>
<dbReference type="PANTHER" id="PTHR19957">
    <property type="entry name" value="SYNTAXIN"/>
    <property type="match status" value="1"/>
</dbReference>
<evidence type="ECO:0000313" key="12">
    <source>
        <dbReference type="EMBL" id="KAK0426879.1"/>
    </source>
</evidence>
<dbReference type="GO" id="GO:0012505">
    <property type="term" value="C:endomembrane system"/>
    <property type="evidence" value="ECO:0007669"/>
    <property type="project" value="TreeGrafter"/>
</dbReference>
<dbReference type="GO" id="GO:0006906">
    <property type="term" value="P:vesicle fusion"/>
    <property type="evidence" value="ECO:0007669"/>
    <property type="project" value="TreeGrafter"/>
</dbReference>
<dbReference type="InterPro" id="IPR010989">
    <property type="entry name" value="SNARE"/>
</dbReference>
<dbReference type="PANTHER" id="PTHR19957:SF307">
    <property type="entry name" value="PROTEIN SSO1-RELATED"/>
    <property type="match status" value="1"/>
</dbReference>
<dbReference type="EMBL" id="JAUCMV010000001">
    <property type="protein sequence ID" value="KAK0426879.1"/>
    <property type="molecule type" value="Genomic_DNA"/>
</dbReference>
<evidence type="ECO:0000256" key="8">
    <source>
        <dbReference type="RuleBase" id="RU003858"/>
    </source>
</evidence>
<dbReference type="GO" id="GO:0005886">
    <property type="term" value="C:plasma membrane"/>
    <property type="evidence" value="ECO:0007669"/>
    <property type="project" value="TreeGrafter"/>
</dbReference>
<comment type="subcellular location">
    <subcellularLocation>
        <location evidence="1">Membrane</location>
        <topology evidence="1">Single-pass type IV membrane protein</topology>
    </subcellularLocation>
</comment>
<keyword evidence="7 10" id="KW-0472">Membrane</keyword>
<dbReference type="InterPro" id="IPR045242">
    <property type="entry name" value="Syntaxin"/>
</dbReference>
<evidence type="ECO:0000256" key="10">
    <source>
        <dbReference type="SAM" id="Phobius"/>
    </source>
</evidence>